<dbReference type="AlphaFoldDB" id="A0A5E7BH01"/>
<proteinExistence type="predicted"/>
<dbReference type="EMBL" id="CABVHY010000005">
    <property type="protein sequence ID" value="VVN84751.1"/>
    <property type="molecule type" value="Genomic_DNA"/>
</dbReference>
<reference evidence="1 2" key="1">
    <citation type="submission" date="2019-09" db="EMBL/GenBank/DDBJ databases">
        <authorList>
            <person name="Chandra G."/>
            <person name="Truman W A."/>
        </authorList>
    </citation>
    <scope>NUCLEOTIDE SEQUENCE [LARGE SCALE GENOMIC DNA]</scope>
    <source>
        <strain evidence="1">PS723</strain>
    </source>
</reference>
<gene>
    <name evidence="1" type="ORF">PS723_01379</name>
</gene>
<accession>A0A5E7BH01</accession>
<protein>
    <submittedName>
        <fullName evidence="1">Uncharacterized protein</fullName>
    </submittedName>
</protein>
<organism evidence="1 2">
    <name type="scientific">Pseudomonas fluorescens</name>
    <dbReference type="NCBI Taxonomy" id="294"/>
    <lineage>
        <taxon>Bacteria</taxon>
        <taxon>Pseudomonadati</taxon>
        <taxon>Pseudomonadota</taxon>
        <taxon>Gammaproteobacteria</taxon>
        <taxon>Pseudomonadales</taxon>
        <taxon>Pseudomonadaceae</taxon>
        <taxon>Pseudomonas</taxon>
    </lineage>
</organism>
<dbReference type="Proteomes" id="UP000379480">
    <property type="component" value="Unassembled WGS sequence"/>
</dbReference>
<name>A0A5E7BH01_PSEFL</name>
<evidence type="ECO:0000313" key="2">
    <source>
        <dbReference type="Proteomes" id="UP000379480"/>
    </source>
</evidence>
<evidence type="ECO:0000313" key="1">
    <source>
        <dbReference type="EMBL" id="VVN84751.1"/>
    </source>
</evidence>
<sequence>MGSKRSEINTFDALQQLVDFSASFLAAEIKFFNSLTNEQINTI</sequence>